<reference evidence="2" key="1">
    <citation type="submission" date="2017-09" db="EMBL/GenBank/DDBJ databases">
        <authorList>
            <person name="Feng G."/>
            <person name="Zhu H."/>
        </authorList>
    </citation>
    <scope>NUCLEOTIDE SEQUENCE [LARGE SCALE GENOMIC DNA]</scope>
    <source>
        <strain evidence="2">1PNM-20</strain>
    </source>
</reference>
<proteinExistence type="predicted"/>
<dbReference type="AlphaFoldDB" id="A0A2A2SHU5"/>
<dbReference type="Proteomes" id="UP000218151">
    <property type="component" value="Unassembled WGS sequence"/>
</dbReference>
<sequence>MIRAMPLAAIAALWPSPVTPRPMPFTNDDLVGEWWSGGCRRTQLAETGAPVFLERRYQYSRTNYVVRYSFFEDEGCRSPLYSFVATGPYELGRVHPTLPDTREATIFIDSMFYVAESEAGRRALGACGRRLAIGAYKDVTETGCGDFPPRRDCIGDYELFRVEAGVFYPGLRTADMCRPEGRPRATQTVGAAKQAAR</sequence>
<name>A0A2A2SHU5_9SPHN</name>
<evidence type="ECO:0000313" key="1">
    <source>
        <dbReference type="EMBL" id="PAX08816.1"/>
    </source>
</evidence>
<organism evidence="1 2">
    <name type="scientific">Sphingomonas lenta</name>
    <dbReference type="NCBI Taxonomy" id="1141887"/>
    <lineage>
        <taxon>Bacteria</taxon>
        <taxon>Pseudomonadati</taxon>
        <taxon>Pseudomonadota</taxon>
        <taxon>Alphaproteobacteria</taxon>
        <taxon>Sphingomonadales</taxon>
        <taxon>Sphingomonadaceae</taxon>
        <taxon>Sphingomonas</taxon>
    </lineage>
</organism>
<dbReference type="OrthoDB" id="7854574at2"/>
<dbReference type="EMBL" id="NSLI01000002">
    <property type="protein sequence ID" value="PAX08816.1"/>
    <property type="molecule type" value="Genomic_DNA"/>
</dbReference>
<accession>A0A2A2SHU5</accession>
<keyword evidence="2" id="KW-1185">Reference proteome</keyword>
<comment type="caution">
    <text evidence="1">The sequence shown here is derived from an EMBL/GenBank/DDBJ whole genome shotgun (WGS) entry which is preliminary data.</text>
</comment>
<evidence type="ECO:0008006" key="3">
    <source>
        <dbReference type="Google" id="ProtNLM"/>
    </source>
</evidence>
<gene>
    <name evidence="1" type="ORF">CKY28_05510</name>
</gene>
<protein>
    <recommendedName>
        <fullName evidence="3">APCDD1 domain-containing protein</fullName>
    </recommendedName>
</protein>
<evidence type="ECO:0000313" key="2">
    <source>
        <dbReference type="Proteomes" id="UP000218151"/>
    </source>
</evidence>
<dbReference type="RefSeq" id="WP_095997327.1">
    <property type="nucleotide sequence ID" value="NZ_NSLI01000002.1"/>
</dbReference>